<keyword evidence="6 9" id="KW-1133">Transmembrane helix</keyword>
<dbReference type="Proteomes" id="UP000304864">
    <property type="component" value="Chromosome"/>
</dbReference>
<evidence type="ECO:0000256" key="5">
    <source>
        <dbReference type="ARBA" id="ARBA00022692"/>
    </source>
</evidence>
<dbReference type="InterPro" id="IPR042240">
    <property type="entry name" value="CHASE_sf"/>
</dbReference>
<keyword evidence="7 9" id="KW-0472">Membrane</keyword>
<dbReference type="PANTHER" id="PTHR44757:SF2">
    <property type="entry name" value="BIOFILM ARCHITECTURE MAINTENANCE PROTEIN MBAA"/>
    <property type="match status" value="1"/>
</dbReference>
<proteinExistence type="predicted"/>
<dbReference type="InterPro" id="IPR000160">
    <property type="entry name" value="GGDEF_dom"/>
</dbReference>
<dbReference type="Pfam" id="PF00990">
    <property type="entry name" value="GGDEF"/>
    <property type="match status" value="1"/>
</dbReference>
<evidence type="ECO:0000256" key="8">
    <source>
        <dbReference type="ARBA" id="ARBA00051114"/>
    </source>
</evidence>
<dbReference type="NCBIfam" id="TIGR00254">
    <property type="entry name" value="GGDEF"/>
    <property type="match status" value="1"/>
</dbReference>
<dbReference type="Gene3D" id="3.30.450.20">
    <property type="entry name" value="PAS domain"/>
    <property type="match status" value="1"/>
</dbReference>
<dbReference type="InterPro" id="IPR006189">
    <property type="entry name" value="CHASE_dom"/>
</dbReference>
<dbReference type="InterPro" id="IPR035919">
    <property type="entry name" value="EAL_sf"/>
</dbReference>
<dbReference type="GO" id="GO:0007165">
    <property type="term" value="P:signal transduction"/>
    <property type="evidence" value="ECO:0007669"/>
    <property type="project" value="UniProtKB-ARBA"/>
</dbReference>
<dbReference type="InterPro" id="IPR001633">
    <property type="entry name" value="EAL_dom"/>
</dbReference>
<evidence type="ECO:0000313" key="13">
    <source>
        <dbReference type="EMBL" id="QCU90877.1"/>
    </source>
</evidence>
<feature type="transmembrane region" description="Helical" evidence="9">
    <location>
        <begin position="17"/>
        <end position="37"/>
    </location>
</feature>
<accession>A0A4P9K981</accession>
<dbReference type="InterPro" id="IPR043128">
    <property type="entry name" value="Rev_trsase/Diguanyl_cyclase"/>
</dbReference>
<dbReference type="CDD" id="cd01949">
    <property type="entry name" value="GGDEF"/>
    <property type="match status" value="1"/>
</dbReference>
<name>A0A4P9K981_9GAMM</name>
<evidence type="ECO:0000256" key="7">
    <source>
        <dbReference type="ARBA" id="ARBA00023136"/>
    </source>
</evidence>
<dbReference type="Gene3D" id="3.20.20.450">
    <property type="entry name" value="EAL domain"/>
    <property type="match status" value="1"/>
</dbReference>
<dbReference type="Pfam" id="PF00563">
    <property type="entry name" value="EAL"/>
    <property type="match status" value="1"/>
</dbReference>
<dbReference type="FunFam" id="3.20.20.450:FF:000001">
    <property type="entry name" value="Cyclic di-GMP phosphodiesterase yahA"/>
    <property type="match status" value="1"/>
</dbReference>
<dbReference type="CDD" id="cd01948">
    <property type="entry name" value="EAL"/>
    <property type="match status" value="1"/>
</dbReference>
<evidence type="ECO:0000256" key="1">
    <source>
        <dbReference type="ARBA" id="ARBA00001946"/>
    </source>
</evidence>
<feature type="domain" description="PAS" evidence="10">
    <location>
        <begin position="352"/>
        <end position="400"/>
    </location>
</feature>
<sequence length="940" mass="108280">MKTGYLKHLFKSNPKQWQLLIISGFLWLLFTNFQLTLNQYAQDEARFYNNVKEFISKQEIEIKRSDTLLHALSEYYSAQTLKSNLDFRHFASGLVKNNQGDMIIGLASLINRSQKAEFENQQQRLGYESFRVDDDFIFNQQQENKKYAYLPVVAVTPMNPKNSSLLAQDLFTIPKLVKKFAASLKSNSTQRILLAEKQSGNVVQISILPTYVNNNYLTSHEQRLKAVRGIVFTIEPLEQVLSKIARELFTERDLSLILRQSEDIRTTKHYFIDEDKSHHHAIDHIFNWEFIAKIPTMSNAESQSLEIRETWHLERLQTWDLLKYNLIALIIYLLIATLLIAFYRYTYHLQEIENRLKQIFATSQDAVIITDEKGHIEEWNPQAEKTFDIKREDAIGDSIVNLIMGSAKDNDLSRYSESGRIELFQRTFDLDLDNPQSQTNEVLLFNAHGKQITAEVASSILQINNNTEISLFVKDITHQRKTEEAMTQMAFYDPLTGLENRSFFKKSVTEVLKNNPYHQVSILFMDLDGFKKVNDTLGHSVGDELLKVIAKRIQTTIRDSRDKVHICRFGGDEFIIMLENVNANGAANVSKRLLNKVERTIKIAEDEMDVSGSIGIACYPDHGSDVDTLLRHADTAMYQSKAMGKNTYSLYNENMEAQLEEKLLIEKHLRNAIENDELEVYYQPQVSLSSGHINGVEALLRWHNPTLGFVPPDKFISIAEDSQLILKLGEWVAQTCIEQLQIWQQTHLANLHIAMNVSSVQFEDPDFIDQISNMMKQANLPNHLLEIELTERTVMSNVSDNIVRFNQIRSSGYGLSVDDFGTGYSSLSYLKRFPLSILKIDKSFVDGIPKDDDDKSIATAILNLAHSLNMHVVAEGVETIEQLLFLRELNCDFAQGYFISRPLPIYELEEWLQLNKGNFYYRHNDLKQLIDAESLRYENL</sequence>
<evidence type="ECO:0000256" key="9">
    <source>
        <dbReference type="SAM" id="Phobius"/>
    </source>
</evidence>
<dbReference type="SMART" id="SM00052">
    <property type="entry name" value="EAL"/>
    <property type="match status" value="1"/>
</dbReference>
<dbReference type="SUPFAM" id="SSF55073">
    <property type="entry name" value="Nucleotide cyclase"/>
    <property type="match status" value="1"/>
</dbReference>
<evidence type="ECO:0000256" key="3">
    <source>
        <dbReference type="ARBA" id="ARBA00012282"/>
    </source>
</evidence>
<dbReference type="PROSITE" id="PS50887">
    <property type="entry name" value="GGDEF"/>
    <property type="match status" value="1"/>
</dbReference>
<dbReference type="GO" id="GO:0071732">
    <property type="term" value="P:cellular response to nitric oxide"/>
    <property type="evidence" value="ECO:0007669"/>
    <property type="project" value="UniProtKB-ARBA"/>
</dbReference>
<keyword evidence="5 9" id="KW-0812">Transmembrane</keyword>
<dbReference type="EC" id="3.1.4.52" evidence="3"/>
<dbReference type="AlphaFoldDB" id="A0A4P9K981"/>
<dbReference type="SMART" id="SM00267">
    <property type="entry name" value="GGDEF"/>
    <property type="match status" value="1"/>
</dbReference>
<dbReference type="Pfam" id="PF03924">
    <property type="entry name" value="CHASE"/>
    <property type="match status" value="1"/>
</dbReference>
<dbReference type="GO" id="GO:0016020">
    <property type="term" value="C:membrane"/>
    <property type="evidence" value="ECO:0007669"/>
    <property type="project" value="UniProtKB-SubCell"/>
</dbReference>
<dbReference type="InterPro" id="IPR029787">
    <property type="entry name" value="Nucleotide_cyclase"/>
</dbReference>
<evidence type="ECO:0000256" key="4">
    <source>
        <dbReference type="ARBA" id="ARBA00022636"/>
    </source>
</evidence>
<evidence type="ECO:0000256" key="2">
    <source>
        <dbReference type="ARBA" id="ARBA00004370"/>
    </source>
</evidence>
<dbReference type="SMART" id="SM00091">
    <property type="entry name" value="PAS"/>
    <property type="match status" value="1"/>
</dbReference>
<dbReference type="InterPro" id="IPR000014">
    <property type="entry name" value="PAS"/>
</dbReference>
<evidence type="ECO:0000256" key="6">
    <source>
        <dbReference type="ARBA" id="ARBA00022989"/>
    </source>
</evidence>
<dbReference type="SUPFAM" id="SSF141868">
    <property type="entry name" value="EAL domain-like"/>
    <property type="match status" value="1"/>
</dbReference>
<keyword evidence="4" id="KW-0973">c-di-GMP</keyword>
<feature type="domain" description="GGDEF" evidence="12">
    <location>
        <begin position="518"/>
        <end position="653"/>
    </location>
</feature>
<dbReference type="GO" id="GO:0071111">
    <property type="term" value="F:cyclic-guanylate-specific phosphodiesterase activity"/>
    <property type="evidence" value="ECO:0007669"/>
    <property type="project" value="UniProtKB-EC"/>
</dbReference>
<dbReference type="CDD" id="cd00130">
    <property type="entry name" value="PAS"/>
    <property type="match status" value="1"/>
</dbReference>
<feature type="transmembrane region" description="Helical" evidence="9">
    <location>
        <begin position="324"/>
        <end position="345"/>
    </location>
</feature>
<dbReference type="InterPro" id="IPR052155">
    <property type="entry name" value="Biofilm_reg_signaling"/>
</dbReference>
<dbReference type="OrthoDB" id="9813913at2"/>
<keyword evidence="14" id="KW-1185">Reference proteome</keyword>
<comment type="catalytic activity">
    <reaction evidence="8">
        <text>3',3'-c-di-GMP + H2O = 5'-phosphoguanylyl(3'-&gt;5')guanosine + H(+)</text>
        <dbReference type="Rhea" id="RHEA:24902"/>
        <dbReference type="ChEBI" id="CHEBI:15377"/>
        <dbReference type="ChEBI" id="CHEBI:15378"/>
        <dbReference type="ChEBI" id="CHEBI:58754"/>
        <dbReference type="ChEBI" id="CHEBI:58805"/>
        <dbReference type="EC" id="3.1.4.52"/>
    </reaction>
    <physiologicalReaction direction="left-to-right" evidence="8">
        <dbReference type="Rhea" id="RHEA:24903"/>
    </physiologicalReaction>
</comment>
<comment type="cofactor">
    <cofactor evidence="1">
        <name>Mg(2+)</name>
        <dbReference type="ChEBI" id="CHEBI:18420"/>
    </cofactor>
</comment>
<protein>
    <recommendedName>
        <fullName evidence="3">cyclic-guanylate-specific phosphodiesterase</fullName>
        <ecNumber evidence="3">3.1.4.52</ecNumber>
    </recommendedName>
</protein>
<dbReference type="NCBIfam" id="TIGR00229">
    <property type="entry name" value="sensory_box"/>
    <property type="match status" value="1"/>
</dbReference>
<dbReference type="SUPFAM" id="SSF55785">
    <property type="entry name" value="PYP-like sensor domain (PAS domain)"/>
    <property type="match status" value="1"/>
</dbReference>
<comment type="subcellular location">
    <subcellularLocation>
        <location evidence="2">Membrane</location>
    </subcellularLocation>
</comment>
<dbReference type="FunFam" id="3.30.70.270:FF:000001">
    <property type="entry name" value="Diguanylate cyclase domain protein"/>
    <property type="match status" value="1"/>
</dbReference>
<dbReference type="PROSITE" id="PS50112">
    <property type="entry name" value="PAS"/>
    <property type="match status" value="1"/>
</dbReference>
<feature type="domain" description="EAL" evidence="11">
    <location>
        <begin position="662"/>
        <end position="916"/>
    </location>
</feature>
<gene>
    <name evidence="13" type="ORF">FE785_09675</name>
</gene>
<dbReference type="Gene3D" id="3.30.70.270">
    <property type="match status" value="1"/>
</dbReference>
<reference evidence="13 14" key="1">
    <citation type="submission" date="2019-05" db="EMBL/GenBank/DDBJ databases">
        <title>Thiomicrorhabdus sediminis sp. nov, a novel sulfur-oxidizing bacterium isolated from coastal sediment.</title>
        <authorList>
            <person name="Liu X."/>
        </authorList>
    </citation>
    <scope>NUCLEOTIDE SEQUENCE [LARGE SCALE GENOMIC DNA]</scope>
    <source>
        <strain evidence="13 14">G1</strain>
    </source>
</reference>
<dbReference type="KEGG" id="thig:FE785_09675"/>
<dbReference type="EMBL" id="CP040602">
    <property type="protein sequence ID" value="QCU90877.1"/>
    <property type="molecule type" value="Genomic_DNA"/>
</dbReference>
<evidence type="ECO:0000259" key="11">
    <source>
        <dbReference type="PROSITE" id="PS50883"/>
    </source>
</evidence>
<evidence type="ECO:0000259" key="10">
    <source>
        <dbReference type="PROSITE" id="PS50112"/>
    </source>
</evidence>
<evidence type="ECO:0000313" key="14">
    <source>
        <dbReference type="Proteomes" id="UP000304864"/>
    </source>
</evidence>
<dbReference type="RefSeq" id="WP_138565551.1">
    <property type="nucleotide sequence ID" value="NZ_CP040602.1"/>
</dbReference>
<dbReference type="InterPro" id="IPR035965">
    <property type="entry name" value="PAS-like_dom_sf"/>
</dbReference>
<dbReference type="PANTHER" id="PTHR44757">
    <property type="entry name" value="DIGUANYLATE CYCLASE DGCP"/>
    <property type="match status" value="1"/>
</dbReference>
<evidence type="ECO:0000259" key="12">
    <source>
        <dbReference type="PROSITE" id="PS50887"/>
    </source>
</evidence>
<dbReference type="PROSITE" id="PS50883">
    <property type="entry name" value="EAL"/>
    <property type="match status" value="1"/>
</dbReference>
<dbReference type="Gene3D" id="3.30.450.350">
    <property type="entry name" value="CHASE domain"/>
    <property type="match status" value="1"/>
</dbReference>
<organism evidence="13 14">
    <name type="scientific">Thiomicrorhabdus sediminis</name>
    <dbReference type="NCBI Taxonomy" id="2580412"/>
    <lineage>
        <taxon>Bacteria</taxon>
        <taxon>Pseudomonadati</taxon>
        <taxon>Pseudomonadota</taxon>
        <taxon>Gammaproteobacteria</taxon>
        <taxon>Thiotrichales</taxon>
        <taxon>Piscirickettsiaceae</taxon>
        <taxon>Thiomicrorhabdus</taxon>
    </lineage>
</organism>
<dbReference type="Pfam" id="PF13426">
    <property type="entry name" value="PAS_9"/>
    <property type="match status" value="1"/>
</dbReference>